<dbReference type="Pfam" id="PF00583">
    <property type="entry name" value="Acetyltransf_1"/>
    <property type="match status" value="1"/>
</dbReference>
<protein>
    <submittedName>
        <fullName evidence="2">GNAT family N-acetyltransferase</fullName>
    </submittedName>
</protein>
<dbReference type="AlphaFoldDB" id="A0A9X3HUK6"/>
<feature type="domain" description="N-acetyltransferase" evidence="1">
    <location>
        <begin position="5"/>
        <end position="140"/>
    </location>
</feature>
<gene>
    <name evidence="2" type="ORF">MD483_20565</name>
</gene>
<accession>A0A9X3HUK6</accession>
<name>A0A9X3HUK6_9VIBR</name>
<evidence type="ECO:0000313" key="3">
    <source>
        <dbReference type="Proteomes" id="UP001155586"/>
    </source>
</evidence>
<keyword evidence="3" id="KW-1185">Reference proteome</keyword>
<organism evidence="2 3">
    <name type="scientific">Vibrio paucivorans</name>
    <dbReference type="NCBI Taxonomy" id="2829489"/>
    <lineage>
        <taxon>Bacteria</taxon>
        <taxon>Pseudomonadati</taxon>
        <taxon>Pseudomonadota</taxon>
        <taxon>Gammaproteobacteria</taxon>
        <taxon>Vibrionales</taxon>
        <taxon>Vibrionaceae</taxon>
        <taxon>Vibrio</taxon>
    </lineage>
</organism>
<dbReference type="Proteomes" id="UP001155586">
    <property type="component" value="Unassembled WGS sequence"/>
</dbReference>
<proteinExistence type="predicted"/>
<reference evidence="2" key="1">
    <citation type="submission" date="2022-02" db="EMBL/GenBank/DDBJ databases">
        <title>Vibrio sp. nov., a new bacterium isolated from Bohai sea, China.</title>
        <authorList>
            <person name="Yuan Y."/>
        </authorList>
    </citation>
    <scope>NUCLEOTIDE SEQUENCE</scope>
    <source>
        <strain evidence="2">DBSS07</strain>
    </source>
</reference>
<comment type="caution">
    <text evidence="2">The sequence shown here is derived from an EMBL/GenBank/DDBJ whole genome shotgun (WGS) entry which is preliminary data.</text>
</comment>
<evidence type="ECO:0000259" key="1">
    <source>
        <dbReference type="PROSITE" id="PS51186"/>
    </source>
</evidence>
<dbReference type="EMBL" id="JAKRRX010000193">
    <property type="protein sequence ID" value="MCW8336207.1"/>
    <property type="molecule type" value="Genomic_DNA"/>
</dbReference>
<dbReference type="Gene3D" id="3.40.630.30">
    <property type="match status" value="1"/>
</dbReference>
<dbReference type="InterPro" id="IPR016181">
    <property type="entry name" value="Acyl_CoA_acyltransferase"/>
</dbReference>
<evidence type="ECO:0000313" key="2">
    <source>
        <dbReference type="EMBL" id="MCW8336207.1"/>
    </source>
</evidence>
<dbReference type="PROSITE" id="PS51186">
    <property type="entry name" value="GNAT"/>
    <property type="match status" value="1"/>
</dbReference>
<dbReference type="CDD" id="cd04301">
    <property type="entry name" value="NAT_SF"/>
    <property type="match status" value="1"/>
</dbReference>
<dbReference type="GO" id="GO:0016747">
    <property type="term" value="F:acyltransferase activity, transferring groups other than amino-acyl groups"/>
    <property type="evidence" value="ECO:0007669"/>
    <property type="project" value="InterPro"/>
</dbReference>
<sequence length="153" mass="17607">MLNSSIIRCDHDCVYWAEIERMFQREWPDFSFDDHSKQLPKPIAFFNQDALVAALAYTFYKHPLKDEQALWVNALYVNLNMRGKGIASKLIEQAMADAAGSGYSQLLAYTDAPNLYEHLGWSEIEASSEPNHKVMGIDLTPKYHKQSEQNSYR</sequence>
<dbReference type="RefSeq" id="WP_265689267.1">
    <property type="nucleotide sequence ID" value="NZ_JAKRRX010000193.1"/>
</dbReference>
<dbReference type="SUPFAM" id="SSF55729">
    <property type="entry name" value="Acyl-CoA N-acyltransferases (Nat)"/>
    <property type="match status" value="1"/>
</dbReference>
<dbReference type="InterPro" id="IPR000182">
    <property type="entry name" value="GNAT_dom"/>
</dbReference>